<dbReference type="KEGG" id="obr:102722198"/>
<evidence type="ECO:0000256" key="1">
    <source>
        <dbReference type="SAM" id="MobiDB-lite"/>
    </source>
</evidence>
<proteinExistence type="predicted"/>
<dbReference type="EnsemblPlants" id="OB03G39570.1">
    <property type="protein sequence ID" value="OB03G39570.1"/>
    <property type="gene ID" value="OB03G39570"/>
</dbReference>
<sequence>MAPTASMLFLSYHQLHRPAVAAPAPPSRVKEEVESNGAAAAGGRVRVSLSSALSLLARRSTEAKTPEAARKTGEARRGVGEGDAEAATLESRFEEALRLSCWSS</sequence>
<accession>J3LSD1</accession>
<evidence type="ECO:0000313" key="3">
    <source>
        <dbReference type="Proteomes" id="UP000006038"/>
    </source>
</evidence>
<dbReference type="RefSeq" id="XP_006650522.1">
    <property type="nucleotide sequence ID" value="XM_006650459.2"/>
</dbReference>
<keyword evidence="3" id="KW-1185">Reference proteome</keyword>
<dbReference type="OMA" id="FQRRPEE"/>
<dbReference type="HOGENOM" id="CLU_166420_0_0_1"/>
<feature type="compositionally biased region" description="Basic and acidic residues" evidence="1">
    <location>
        <begin position="59"/>
        <end position="80"/>
    </location>
</feature>
<reference evidence="2" key="1">
    <citation type="journal article" date="2013" name="Nat. Commun.">
        <title>Whole-genome sequencing of Oryza brachyantha reveals mechanisms underlying Oryza genome evolution.</title>
        <authorList>
            <person name="Chen J."/>
            <person name="Huang Q."/>
            <person name="Gao D."/>
            <person name="Wang J."/>
            <person name="Lang Y."/>
            <person name="Liu T."/>
            <person name="Li B."/>
            <person name="Bai Z."/>
            <person name="Luis Goicoechea J."/>
            <person name="Liang C."/>
            <person name="Chen C."/>
            <person name="Zhang W."/>
            <person name="Sun S."/>
            <person name="Liao Y."/>
            <person name="Zhang X."/>
            <person name="Yang L."/>
            <person name="Song C."/>
            <person name="Wang M."/>
            <person name="Shi J."/>
            <person name="Liu G."/>
            <person name="Liu J."/>
            <person name="Zhou H."/>
            <person name="Zhou W."/>
            <person name="Yu Q."/>
            <person name="An N."/>
            <person name="Chen Y."/>
            <person name="Cai Q."/>
            <person name="Wang B."/>
            <person name="Liu B."/>
            <person name="Min J."/>
            <person name="Huang Y."/>
            <person name="Wu H."/>
            <person name="Li Z."/>
            <person name="Zhang Y."/>
            <person name="Yin Y."/>
            <person name="Song W."/>
            <person name="Jiang J."/>
            <person name="Jackson S.A."/>
            <person name="Wing R.A."/>
            <person name="Wang J."/>
            <person name="Chen M."/>
        </authorList>
    </citation>
    <scope>NUCLEOTIDE SEQUENCE [LARGE SCALE GENOMIC DNA]</scope>
    <source>
        <strain evidence="2">cv. IRGC 101232</strain>
    </source>
</reference>
<feature type="region of interest" description="Disordered" evidence="1">
    <location>
        <begin position="58"/>
        <end position="86"/>
    </location>
</feature>
<dbReference type="eggNOG" id="ENOG502R3NM">
    <property type="taxonomic scope" value="Eukaryota"/>
</dbReference>
<dbReference type="Gramene" id="OB03G39570.1">
    <property type="protein sequence ID" value="OB03G39570.1"/>
    <property type="gene ID" value="OB03G39570"/>
</dbReference>
<dbReference type="Proteomes" id="UP000006038">
    <property type="component" value="Chromosome 3"/>
</dbReference>
<organism evidence="2">
    <name type="scientific">Oryza brachyantha</name>
    <name type="common">malo sina</name>
    <dbReference type="NCBI Taxonomy" id="4533"/>
    <lineage>
        <taxon>Eukaryota</taxon>
        <taxon>Viridiplantae</taxon>
        <taxon>Streptophyta</taxon>
        <taxon>Embryophyta</taxon>
        <taxon>Tracheophyta</taxon>
        <taxon>Spermatophyta</taxon>
        <taxon>Magnoliopsida</taxon>
        <taxon>Liliopsida</taxon>
        <taxon>Poales</taxon>
        <taxon>Poaceae</taxon>
        <taxon>BOP clade</taxon>
        <taxon>Oryzoideae</taxon>
        <taxon>Oryzeae</taxon>
        <taxon>Oryzinae</taxon>
        <taxon>Oryza</taxon>
    </lineage>
</organism>
<name>J3LSD1_ORYBR</name>
<reference evidence="2" key="2">
    <citation type="submission" date="2013-04" db="UniProtKB">
        <authorList>
            <consortium name="EnsemblPlants"/>
        </authorList>
    </citation>
    <scope>IDENTIFICATION</scope>
</reference>
<protein>
    <submittedName>
        <fullName evidence="2">Uncharacterized protein</fullName>
    </submittedName>
</protein>
<evidence type="ECO:0000313" key="2">
    <source>
        <dbReference type="EnsemblPlants" id="OB03G39570.1"/>
    </source>
</evidence>
<dbReference type="AlphaFoldDB" id="J3LSD1"/>
<gene>
    <name evidence="2" type="primary">LOC102722198</name>
</gene>
<dbReference type="OrthoDB" id="694133at2759"/>
<dbReference type="GeneID" id="102722198"/>
<dbReference type="STRING" id="4533.J3LSD1"/>